<protein>
    <submittedName>
        <fullName evidence="1">Uncharacterized protein</fullName>
    </submittedName>
</protein>
<name>M0ZZW6_SOLTU</name>
<reference evidence="2" key="1">
    <citation type="journal article" date="2011" name="Nature">
        <title>Genome sequence and analysis of the tuber crop potato.</title>
        <authorList>
            <consortium name="The Potato Genome Sequencing Consortium"/>
        </authorList>
    </citation>
    <scope>NUCLEOTIDE SEQUENCE [LARGE SCALE GENOMIC DNA]</scope>
    <source>
        <strain evidence="2">cv. DM1-3 516 R44</strain>
    </source>
</reference>
<accession>M0ZZW6</accession>
<organism evidence="1 2">
    <name type="scientific">Solanum tuberosum</name>
    <name type="common">Potato</name>
    <dbReference type="NCBI Taxonomy" id="4113"/>
    <lineage>
        <taxon>Eukaryota</taxon>
        <taxon>Viridiplantae</taxon>
        <taxon>Streptophyta</taxon>
        <taxon>Embryophyta</taxon>
        <taxon>Tracheophyta</taxon>
        <taxon>Spermatophyta</taxon>
        <taxon>Magnoliopsida</taxon>
        <taxon>eudicotyledons</taxon>
        <taxon>Gunneridae</taxon>
        <taxon>Pentapetalae</taxon>
        <taxon>asterids</taxon>
        <taxon>lamiids</taxon>
        <taxon>Solanales</taxon>
        <taxon>Solanaceae</taxon>
        <taxon>Solanoideae</taxon>
        <taxon>Solaneae</taxon>
        <taxon>Solanum</taxon>
    </lineage>
</organism>
<evidence type="ECO:0000313" key="1">
    <source>
        <dbReference type="EnsemblPlants" id="PGSC0003DMT400011633"/>
    </source>
</evidence>
<dbReference type="AlphaFoldDB" id="M0ZZW6"/>
<dbReference type="PaxDb" id="4113-PGSC0003DMT400011633"/>
<proteinExistence type="predicted"/>
<dbReference type="Proteomes" id="UP000011115">
    <property type="component" value="Unassembled WGS sequence"/>
</dbReference>
<dbReference type="InParanoid" id="M0ZZW6"/>
<sequence>MANNKFLSHKLSFFFCFLLVTLIVNSFWSWNIKVMALRDLSLEVQVIKQIVLPKLSYAHKCFDQCGINFDCRKLQGCGYCRKSSYKSKFKRCLTPR</sequence>
<dbReference type="EnsemblPlants" id="PGSC0003DMT400011633">
    <property type="protein sequence ID" value="PGSC0003DMT400011633"/>
    <property type="gene ID" value="PGSC0003DMG400004576"/>
</dbReference>
<keyword evidence="2" id="KW-1185">Reference proteome</keyword>
<dbReference type="Gramene" id="PGSC0003DMT400011633">
    <property type="protein sequence ID" value="PGSC0003DMT400011633"/>
    <property type="gene ID" value="PGSC0003DMG400004576"/>
</dbReference>
<evidence type="ECO:0000313" key="2">
    <source>
        <dbReference type="Proteomes" id="UP000011115"/>
    </source>
</evidence>
<reference evidence="1" key="2">
    <citation type="submission" date="2015-06" db="UniProtKB">
        <authorList>
            <consortium name="EnsemblPlants"/>
        </authorList>
    </citation>
    <scope>IDENTIFICATION</scope>
    <source>
        <strain evidence="1">DM1-3 516 R44</strain>
    </source>
</reference>
<dbReference type="HOGENOM" id="CLU_2363745_0_0_1"/>